<organism evidence="7 8">
    <name type="scientific">Candidatus Bealeia paramacronuclearis</name>
    <dbReference type="NCBI Taxonomy" id="1921001"/>
    <lineage>
        <taxon>Bacteria</taxon>
        <taxon>Pseudomonadati</taxon>
        <taxon>Pseudomonadota</taxon>
        <taxon>Alphaproteobacteria</taxon>
        <taxon>Holosporales</taxon>
        <taxon>Holosporaceae</taxon>
        <taxon>Candidatus Bealeia</taxon>
    </lineage>
</organism>
<dbReference type="SMART" id="SM00470">
    <property type="entry name" value="ParB"/>
    <property type="match status" value="1"/>
</dbReference>
<feature type="domain" description="ParB-like N-terminal" evidence="6">
    <location>
        <begin position="39"/>
        <end position="131"/>
    </location>
</feature>
<proteinExistence type="inferred from homology"/>
<evidence type="ECO:0000256" key="3">
    <source>
        <dbReference type="ARBA" id="ARBA00023125"/>
    </source>
</evidence>
<dbReference type="CDD" id="cd16393">
    <property type="entry name" value="SPO0J_N"/>
    <property type="match status" value="1"/>
</dbReference>
<dbReference type="Pfam" id="PF23552">
    <property type="entry name" value="ParB_C"/>
    <property type="match status" value="1"/>
</dbReference>
<dbReference type="Pfam" id="PF17762">
    <property type="entry name" value="HTH_ParB"/>
    <property type="match status" value="1"/>
</dbReference>
<sequence>MIEDTTKKRVLGRGLAALLGPENEDTSFAEDTPRLTPTNEVSLQEIVPCPDQPRKFFDEDEIIQLAASIKSRGVLQPILVRKHPTIAAQYEIIAGERRYRAAKIAGLTQIPVVVKDITDSERLEIALLENIQRQDLNAIEEAEGYQQLMEKYNYTQENLSEIIGKSRSHIANTLRLLKLPTEAKQLLIDGKITAGHARAILAAENPEDLTEKIVTEGLSVRAAETEMKPNTKPRPGTNSDTHRNEDLIALESYLSTLLGHTTELKSRGTGGEIKIYYRDAQDLDALIQKFNGIPTEDKVGYFVG</sequence>
<evidence type="ECO:0000259" key="6">
    <source>
        <dbReference type="SMART" id="SM00470"/>
    </source>
</evidence>
<protein>
    <submittedName>
        <fullName evidence="7">ParB/RepB/Spo0J family partition protein</fullName>
    </submittedName>
</protein>
<evidence type="ECO:0000313" key="8">
    <source>
        <dbReference type="Proteomes" id="UP001330434"/>
    </source>
</evidence>
<dbReference type="InterPro" id="IPR057240">
    <property type="entry name" value="ParB_dimer_C"/>
</dbReference>
<keyword evidence="2" id="KW-0159">Chromosome partition</keyword>
<dbReference type="InterPro" id="IPR004437">
    <property type="entry name" value="ParB/RepB/Spo0J"/>
</dbReference>
<feature type="region of interest" description="Disordered" evidence="5">
    <location>
        <begin position="223"/>
        <end position="244"/>
    </location>
</feature>
<reference evidence="7 8" key="1">
    <citation type="journal article" date="2024" name="Environ. Microbiol.">
        <title>Novel evolutionary insights on the interactions of the Holosporales (Alphaproteobacteria) with eukaryotic hosts from comparative genomics.</title>
        <authorList>
            <person name="Giovannini M."/>
            <person name="Petroni G."/>
            <person name="Castelli M."/>
        </authorList>
    </citation>
    <scope>NUCLEOTIDE SEQUENCE [LARGE SCALE GENOMIC DNA]</scope>
    <source>
        <strain evidence="7 8">US_Bl 15I1</strain>
    </source>
</reference>
<dbReference type="InterPro" id="IPR003115">
    <property type="entry name" value="ParB_N"/>
</dbReference>
<keyword evidence="3" id="KW-0238">DNA-binding</keyword>
<accession>A0ABZ2C5U1</accession>
<dbReference type="PANTHER" id="PTHR33375:SF1">
    <property type="entry name" value="CHROMOSOME-PARTITIONING PROTEIN PARB-RELATED"/>
    <property type="match status" value="1"/>
</dbReference>
<dbReference type="InterPro" id="IPR041468">
    <property type="entry name" value="HTH_ParB/Spo0J"/>
</dbReference>
<evidence type="ECO:0000256" key="5">
    <source>
        <dbReference type="SAM" id="MobiDB-lite"/>
    </source>
</evidence>
<evidence type="ECO:0000256" key="1">
    <source>
        <dbReference type="ARBA" id="ARBA00006295"/>
    </source>
</evidence>
<comment type="function">
    <text evidence="4">Involved in chromosome partition. Localize to both poles of the predivisional cell following completion of DNA replication. Binds to the DNA origin of replication.</text>
</comment>
<dbReference type="EMBL" id="CP133270">
    <property type="protein sequence ID" value="WVX66329.1"/>
    <property type="molecule type" value="Genomic_DNA"/>
</dbReference>
<dbReference type="Pfam" id="PF02195">
    <property type="entry name" value="ParB_N"/>
    <property type="match status" value="1"/>
</dbReference>
<dbReference type="Gene3D" id="1.10.10.2830">
    <property type="match status" value="1"/>
</dbReference>
<dbReference type="SUPFAM" id="SSF110849">
    <property type="entry name" value="ParB/Sulfiredoxin"/>
    <property type="match status" value="1"/>
</dbReference>
<comment type="similarity">
    <text evidence="1">Belongs to the ParB family.</text>
</comment>
<evidence type="ECO:0000256" key="4">
    <source>
        <dbReference type="ARBA" id="ARBA00025472"/>
    </source>
</evidence>
<dbReference type="Gene3D" id="3.90.1530.30">
    <property type="match status" value="1"/>
</dbReference>
<keyword evidence="8" id="KW-1185">Reference proteome</keyword>
<dbReference type="InterPro" id="IPR036086">
    <property type="entry name" value="ParB/Sulfiredoxin_sf"/>
</dbReference>
<dbReference type="Proteomes" id="UP001330434">
    <property type="component" value="Chromosome"/>
</dbReference>
<dbReference type="PANTHER" id="PTHR33375">
    <property type="entry name" value="CHROMOSOME-PARTITIONING PROTEIN PARB-RELATED"/>
    <property type="match status" value="1"/>
</dbReference>
<evidence type="ECO:0000313" key="7">
    <source>
        <dbReference type="EMBL" id="WVX66329.1"/>
    </source>
</evidence>
<gene>
    <name evidence="7" type="ORF">Bealeia1_00505</name>
</gene>
<dbReference type="NCBIfam" id="TIGR00180">
    <property type="entry name" value="parB_part"/>
    <property type="match status" value="1"/>
</dbReference>
<name>A0ABZ2C5U1_9PROT</name>
<evidence type="ECO:0000256" key="2">
    <source>
        <dbReference type="ARBA" id="ARBA00022829"/>
    </source>
</evidence>
<dbReference type="RefSeq" id="WP_331255209.1">
    <property type="nucleotide sequence ID" value="NZ_CP133270.1"/>
</dbReference>
<dbReference type="InterPro" id="IPR050336">
    <property type="entry name" value="Chromosome_partition/occlusion"/>
</dbReference>